<dbReference type="PANTHER" id="PTHR33712">
    <property type="entry name" value="LIGHT-INDEPENDENT PROTOCHLOROPHYLLIDE REDUCTASE SUBUNIT B"/>
    <property type="match status" value="1"/>
</dbReference>
<name>A0A0H3FZ89_ZYMMA</name>
<dbReference type="GO" id="GO:0016163">
    <property type="term" value="F:nitrogenase activity"/>
    <property type="evidence" value="ECO:0007669"/>
    <property type="project" value="InterPro"/>
</dbReference>
<comment type="function">
    <text evidence="1">This protein may play a role in the biosynthesis of the prosthetic group of nitrogenase (FeMo cofactor).</text>
</comment>
<dbReference type="NCBIfam" id="TIGR01285">
    <property type="entry name" value="nifN"/>
    <property type="match status" value="1"/>
</dbReference>
<evidence type="ECO:0000313" key="9">
    <source>
        <dbReference type="Proteomes" id="UP000001494"/>
    </source>
</evidence>
<dbReference type="InterPro" id="IPR000318">
    <property type="entry name" value="Nase_comp1_CS"/>
</dbReference>
<dbReference type="Proteomes" id="UP000001494">
    <property type="component" value="Chromosome"/>
</dbReference>
<keyword evidence="5 6" id="KW-0535">Nitrogen fixation</keyword>
<evidence type="ECO:0000256" key="6">
    <source>
        <dbReference type="RuleBase" id="RU004021"/>
    </source>
</evidence>
<dbReference type="HOGENOM" id="CLU_025876_2_0_5"/>
<dbReference type="eggNOG" id="COG2710">
    <property type="taxonomic scope" value="Bacteria"/>
</dbReference>
<sequence>MSIVVENKKPESINPLKVSQPLGAALAFLGIDKAIPLFHGSQGCTSFALVLAVRHFKETIPLQTTAMNEVSTILGGHNHLEEAILNLTARVDPRFIGIASTALVETRGEDYVGALKEIRAKNPDLANRQITFVSTPDYNGALEDGWSNAVTAIIDGVVIPWSTAVTSFQQINVLPGVHQTAADIEALRDIIESFGLYPVILPDISSSLDGHIPENWMTTTMGGTRLEEVAHMARSAHTIAIGEHMRKPADLLESLTGIPTSLFPDITGLSASDRLMALLSRISGKSIPQRYRRQRSQLVDAMLDGHFYFGGKKVAIAADPDLLVSLSHFFHNLGAKIEVAVSSTSHSPHLKDIPTEKVIVGDLMDFEDGVRDHPVDMLVTHSHGRQASERLGIPLFRVGFPIFDRIGNAHSLTLGYQGTQNLIFRIANLFLEKTHHPKPADFADNSADILKEPLYA</sequence>
<evidence type="ECO:0000256" key="2">
    <source>
        <dbReference type="ARBA" id="ARBA00005155"/>
    </source>
</evidence>
<organism evidence="8 9">
    <name type="scientific">Zymomonas mobilis subsp. mobilis (strain ATCC 10988 / DSM 424 / LMG 404 / NCIMB 8938 / NRRL B-806 / ZM1)</name>
    <dbReference type="NCBI Taxonomy" id="555217"/>
    <lineage>
        <taxon>Bacteria</taxon>
        <taxon>Pseudomonadati</taxon>
        <taxon>Pseudomonadota</taxon>
        <taxon>Alphaproteobacteria</taxon>
        <taxon>Sphingomonadales</taxon>
        <taxon>Zymomonadaceae</taxon>
        <taxon>Zymomonas</taxon>
    </lineage>
</organism>
<dbReference type="EMBL" id="CP002850">
    <property type="protein sequence ID" value="AEH63150.1"/>
    <property type="molecule type" value="Genomic_DNA"/>
</dbReference>
<feature type="domain" description="Nitrogenase/oxidoreductase component 1" evidence="7">
    <location>
        <begin position="19"/>
        <end position="430"/>
    </location>
</feature>
<evidence type="ECO:0000256" key="5">
    <source>
        <dbReference type="ARBA" id="ARBA00023231"/>
    </source>
</evidence>
<gene>
    <name evidence="8" type="ordered locus">Zmob_1327</name>
</gene>
<comment type="similarity">
    <text evidence="3 6">Belongs to the NifD/NifK/NifE/NifN family.</text>
</comment>
<comment type="pathway">
    <text evidence="2">Cofactor biosynthesis; Fe-Mo cofactor biosynthesis.</text>
</comment>
<proteinExistence type="inferred from homology"/>
<reference evidence="8 9" key="1">
    <citation type="journal article" date="2011" name="J. Bacteriol.">
        <title>Genome sequence of the ethanol-producing Zymomonas mobilis subsp. mobilis lectotype strain ATCC 10988.</title>
        <authorList>
            <person name="Pappas K.M."/>
            <person name="Kouvelis V.N."/>
            <person name="Saunders E."/>
            <person name="Brettin T.S."/>
            <person name="Bruce D."/>
            <person name="Detter C."/>
            <person name="Balakireva M."/>
            <person name="Han C.S."/>
            <person name="Savvakis G."/>
            <person name="Kyrpides N.C."/>
            <person name="Typas M.A."/>
        </authorList>
    </citation>
    <scope>NUCLEOTIDE SEQUENCE [LARGE SCALE GENOMIC DNA]</scope>
    <source>
        <strain evidence="9">ATCC 10988 / DSM 424 / CCUG 17860 / LMG 404 / NCIMB 8938 / NRRL B-806 / ZM1</strain>
    </source>
</reference>
<dbReference type="RefSeq" id="WP_014501000.1">
    <property type="nucleotide sequence ID" value="NC_017262.1"/>
</dbReference>
<protein>
    <recommendedName>
        <fullName evidence="4">Nitrogenase iron-molybdenum cofactor biosynthesis protein NifN</fullName>
    </recommendedName>
</protein>
<dbReference type="SUPFAM" id="SSF53807">
    <property type="entry name" value="Helical backbone' metal receptor"/>
    <property type="match status" value="1"/>
</dbReference>
<dbReference type="Pfam" id="PF00148">
    <property type="entry name" value="Oxidored_nitro"/>
    <property type="match status" value="1"/>
</dbReference>
<dbReference type="PANTHER" id="PTHR33712:SF7">
    <property type="entry name" value="LIGHT-INDEPENDENT PROTOCHLOROPHYLLIDE REDUCTASE SUBUNIT B"/>
    <property type="match status" value="1"/>
</dbReference>
<dbReference type="UniPathway" id="UPA00782"/>
<keyword evidence="8" id="KW-0560">Oxidoreductase</keyword>
<dbReference type="Gene3D" id="3.40.50.1980">
    <property type="entry name" value="Nitrogenase molybdenum iron protein domain"/>
    <property type="match status" value="3"/>
</dbReference>
<dbReference type="KEGG" id="zmm:Zmob_1327"/>
<evidence type="ECO:0000313" key="8">
    <source>
        <dbReference type="EMBL" id="AEH63150.1"/>
    </source>
</evidence>
<dbReference type="InterPro" id="IPR005975">
    <property type="entry name" value="Nase_Mo-Fe_CF"/>
</dbReference>
<dbReference type="PROSITE" id="PS00699">
    <property type="entry name" value="NITROGENASE_1_1"/>
    <property type="match status" value="1"/>
</dbReference>
<dbReference type="Gene3D" id="6.10.250.1090">
    <property type="match status" value="1"/>
</dbReference>
<dbReference type="InterPro" id="IPR050152">
    <property type="entry name" value="ChlB/BchB/BchZ"/>
</dbReference>
<evidence type="ECO:0000259" key="7">
    <source>
        <dbReference type="Pfam" id="PF00148"/>
    </source>
</evidence>
<evidence type="ECO:0000256" key="4">
    <source>
        <dbReference type="ARBA" id="ARBA00013282"/>
    </source>
</evidence>
<accession>A0A0H3FZ89</accession>
<dbReference type="CDD" id="cd01966">
    <property type="entry name" value="Nitrogenase_NifN_1"/>
    <property type="match status" value="1"/>
</dbReference>
<dbReference type="InterPro" id="IPR000510">
    <property type="entry name" value="Nase/OxRdtase_comp1"/>
</dbReference>
<evidence type="ECO:0000256" key="1">
    <source>
        <dbReference type="ARBA" id="ARBA00003171"/>
    </source>
</evidence>
<dbReference type="OrthoDB" id="9800746at2"/>
<dbReference type="GO" id="GO:0065003">
    <property type="term" value="P:protein-containing complex assembly"/>
    <property type="evidence" value="ECO:0007669"/>
    <property type="project" value="InterPro"/>
</dbReference>
<evidence type="ECO:0000256" key="3">
    <source>
        <dbReference type="ARBA" id="ARBA00011002"/>
    </source>
</evidence>
<dbReference type="AlphaFoldDB" id="A0A0H3FZ89"/>